<evidence type="ECO:0000313" key="1">
    <source>
        <dbReference type="EMBL" id="KAK6628919.1"/>
    </source>
</evidence>
<dbReference type="Proteomes" id="UP001372834">
    <property type="component" value="Unassembled WGS sequence"/>
</dbReference>
<accession>A0AAN8NU10</accession>
<comment type="caution">
    <text evidence="1">The sequence shown here is derived from an EMBL/GenBank/DDBJ whole genome shotgun (WGS) entry which is preliminary data.</text>
</comment>
<reference evidence="1 2" key="1">
    <citation type="submission" date="2023-10" db="EMBL/GenBank/DDBJ databases">
        <title>Genomes of two closely related lineages of the louse Polyplax serrata with different host specificities.</title>
        <authorList>
            <person name="Martinu J."/>
            <person name="Tarabai H."/>
            <person name="Stefka J."/>
            <person name="Hypsa V."/>
        </authorList>
    </citation>
    <scope>NUCLEOTIDE SEQUENCE [LARGE SCALE GENOMIC DNA]</scope>
    <source>
        <strain evidence="1">HR10_N</strain>
    </source>
</reference>
<proteinExistence type="predicted"/>
<dbReference type="EMBL" id="JAWJWE010000036">
    <property type="protein sequence ID" value="KAK6628919.1"/>
    <property type="molecule type" value="Genomic_DNA"/>
</dbReference>
<evidence type="ECO:0000313" key="2">
    <source>
        <dbReference type="Proteomes" id="UP001372834"/>
    </source>
</evidence>
<organism evidence="1 2">
    <name type="scientific">Polyplax serrata</name>
    <name type="common">Common mouse louse</name>
    <dbReference type="NCBI Taxonomy" id="468196"/>
    <lineage>
        <taxon>Eukaryota</taxon>
        <taxon>Metazoa</taxon>
        <taxon>Ecdysozoa</taxon>
        <taxon>Arthropoda</taxon>
        <taxon>Hexapoda</taxon>
        <taxon>Insecta</taxon>
        <taxon>Pterygota</taxon>
        <taxon>Neoptera</taxon>
        <taxon>Paraneoptera</taxon>
        <taxon>Psocodea</taxon>
        <taxon>Troctomorpha</taxon>
        <taxon>Phthiraptera</taxon>
        <taxon>Anoplura</taxon>
        <taxon>Polyplacidae</taxon>
        <taxon>Polyplax</taxon>
    </lineage>
</organism>
<gene>
    <name evidence="1" type="ORF">RUM43_002736</name>
</gene>
<dbReference type="AlphaFoldDB" id="A0AAN8NU10"/>
<name>A0AAN8NU10_POLSC</name>
<sequence>MIVRDDESPIYASPMLTGRYFPNSLDAMVPGRPVQARKSTKTVDSPRAHLPTEKVSLQPDNSAKWVSPIDANKGRRFKEDHHGLLVANLPNSCLDAELNSSVISLDFGLVSPRRNWSSPPQRIERAENREWSPHRIIDRPNPENSPGNWVSVKESCQQSLAPGTIPGVHRGEGGSRGHLGNSWSYTLHTIRRF</sequence>
<protein>
    <submittedName>
        <fullName evidence="1">Uncharacterized protein</fullName>
    </submittedName>
</protein>